<evidence type="ECO:0000313" key="8">
    <source>
        <dbReference type="Proteomes" id="UP000001508"/>
    </source>
</evidence>
<reference evidence="8" key="1">
    <citation type="submission" date="2010-02" db="EMBL/GenBank/DDBJ databases">
        <title>Complete sequence of Desulfurivibrio alkaliphilus AHT2.</title>
        <authorList>
            <consortium name="US DOE Joint Genome Institute"/>
            <person name="Pitluck S."/>
            <person name="Chertkov O."/>
            <person name="Detter J.C."/>
            <person name="Han C."/>
            <person name="Tapia R."/>
            <person name="Larimer F."/>
            <person name="Land M."/>
            <person name="Hauser L."/>
            <person name="Kyrpides N."/>
            <person name="Mikhailova N."/>
            <person name="Sorokin D.Y."/>
            <person name="Muyzer G."/>
            <person name="Woyke T."/>
        </authorList>
    </citation>
    <scope>NUCLEOTIDE SEQUENCE [LARGE SCALE GENOMIC DNA]</scope>
    <source>
        <strain evidence="8">DSM 19089 / UNIQEM U267 / AHT2</strain>
    </source>
</reference>
<dbReference type="HOGENOM" id="CLU_017779_9_2_7"/>
<dbReference type="SUPFAM" id="SSF56176">
    <property type="entry name" value="FAD-binding/transporter-associated domain-like"/>
    <property type="match status" value="1"/>
</dbReference>
<dbReference type="InParanoid" id="D6Z6A3"/>
<evidence type="ECO:0000256" key="1">
    <source>
        <dbReference type="ARBA" id="ARBA00001974"/>
    </source>
</evidence>
<protein>
    <submittedName>
        <fullName evidence="7">FAD linked oxidase domain protein</fullName>
    </submittedName>
</protein>
<dbReference type="InterPro" id="IPR036318">
    <property type="entry name" value="FAD-bd_PCMH-like_sf"/>
</dbReference>
<dbReference type="InterPro" id="IPR006094">
    <property type="entry name" value="Oxid_FAD_bind_N"/>
</dbReference>
<gene>
    <name evidence="7" type="ordered locus">DaAHT2_2203</name>
</gene>
<evidence type="ECO:0000256" key="4">
    <source>
        <dbReference type="ARBA" id="ARBA00022827"/>
    </source>
</evidence>
<name>D6Z6A3_DESAT</name>
<keyword evidence="5" id="KW-0560">Oxidoreductase</keyword>
<dbReference type="Gene3D" id="3.30.43.10">
    <property type="entry name" value="Uridine Diphospho-n-acetylenolpyruvylglucosamine Reductase, domain 2"/>
    <property type="match status" value="1"/>
</dbReference>
<dbReference type="Gene3D" id="3.30.70.2190">
    <property type="match status" value="1"/>
</dbReference>
<dbReference type="GO" id="GO:0071949">
    <property type="term" value="F:FAD binding"/>
    <property type="evidence" value="ECO:0007669"/>
    <property type="project" value="InterPro"/>
</dbReference>
<dbReference type="OrthoDB" id="9811557at2"/>
<dbReference type="PANTHER" id="PTHR42934">
    <property type="entry name" value="GLYCOLATE OXIDASE SUBUNIT GLCD"/>
    <property type="match status" value="1"/>
</dbReference>
<dbReference type="Pfam" id="PF01565">
    <property type="entry name" value="FAD_binding_4"/>
    <property type="match status" value="1"/>
</dbReference>
<keyword evidence="8" id="KW-1185">Reference proteome</keyword>
<dbReference type="FunFam" id="1.10.45.10:FF:000001">
    <property type="entry name" value="D-lactate dehydrogenase mitochondrial"/>
    <property type="match status" value="1"/>
</dbReference>
<evidence type="ECO:0000256" key="3">
    <source>
        <dbReference type="ARBA" id="ARBA00022630"/>
    </source>
</evidence>
<dbReference type="PANTHER" id="PTHR42934:SF2">
    <property type="entry name" value="GLYCOLATE OXIDASE SUBUNIT GLCD"/>
    <property type="match status" value="1"/>
</dbReference>
<evidence type="ECO:0000313" key="7">
    <source>
        <dbReference type="EMBL" id="ADH86868.1"/>
    </source>
</evidence>
<dbReference type="InterPro" id="IPR016166">
    <property type="entry name" value="FAD-bd_PCMH"/>
</dbReference>
<sequence length="475" mass="50133">MTGHTPAIDSRLLAALQRVVGKEQVATAAEERLSYAYDGSGREHSPAAVVFPENCAQIAAILRLAGEYQVPVIPRGAGTGMCGGAVATRGGIMLALSRMDQILEIDADNQVAVVQPGVITADLQRAVQHHGLYYPPDPASRAFCTIGGNVACGAGGPAAVKYGVTRDYVLGLKAVLANGDIIHTGVRTAKGVVGYDLTRLLVGSEGTLAVIGEITLRLVPAPTTRQTMLLLCRDLQQATGLVSAILRRLTPATLEYLDRTALNLVADRLPAGLMEHALSQIGQSPAAMLLLELDGNPEEVAGQTRQLNEFLQDQPGVLVYAAADREEAEQLWAARRAVSPAAFKLRPHKISDDIVVPRSRIPELVAAAEQLAADTGLPIFTFGHAGDGNIHVNIMLDRDDPREAGAAEGVRAAIQQRTLALGGTLSGEHGVGISKAAAITAELDQAGLELMKKLKRLFDPGNILNPGKIFPDQDV</sequence>
<dbReference type="EMBL" id="CP001940">
    <property type="protein sequence ID" value="ADH86868.1"/>
    <property type="molecule type" value="Genomic_DNA"/>
</dbReference>
<proteinExistence type="inferred from homology"/>
<evidence type="ECO:0000256" key="2">
    <source>
        <dbReference type="ARBA" id="ARBA00008000"/>
    </source>
</evidence>
<dbReference type="Pfam" id="PF02913">
    <property type="entry name" value="FAD-oxidase_C"/>
    <property type="match status" value="1"/>
</dbReference>
<dbReference type="eggNOG" id="COG0277">
    <property type="taxonomic scope" value="Bacteria"/>
</dbReference>
<dbReference type="STRING" id="589865.DaAHT2_2203"/>
<comment type="similarity">
    <text evidence="2">Belongs to the FAD-binding oxidoreductase/transferase type 4 family.</text>
</comment>
<dbReference type="Gene3D" id="1.10.45.10">
    <property type="entry name" value="Vanillyl-alcohol Oxidase, Chain A, domain 4"/>
    <property type="match status" value="1"/>
</dbReference>
<dbReference type="InterPro" id="IPR016164">
    <property type="entry name" value="FAD-linked_Oxase-like_C"/>
</dbReference>
<dbReference type="FunCoup" id="D6Z6A3">
    <property type="interactions" value="354"/>
</dbReference>
<keyword evidence="4" id="KW-0274">FAD</keyword>
<accession>D6Z6A3</accession>
<dbReference type="InterPro" id="IPR004113">
    <property type="entry name" value="FAD-bd_oxidored_4_C"/>
</dbReference>
<dbReference type="InterPro" id="IPR051914">
    <property type="entry name" value="FAD-linked_OxidoTrans_Type4"/>
</dbReference>
<comment type="cofactor">
    <cofactor evidence="1">
        <name>FAD</name>
        <dbReference type="ChEBI" id="CHEBI:57692"/>
    </cofactor>
</comment>
<dbReference type="PROSITE" id="PS51387">
    <property type="entry name" value="FAD_PCMH"/>
    <property type="match status" value="1"/>
</dbReference>
<dbReference type="Gene3D" id="3.30.70.2740">
    <property type="match status" value="1"/>
</dbReference>
<dbReference type="FunFam" id="3.30.70.2740:FF:000001">
    <property type="entry name" value="D-lactate dehydrogenase mitochondrial"/>
    <property type="match status" value="1"/>
</dbReference>
<evidence type="ECO:0000259" key="6">
    <source>
        <dbReference type="PROSITE" id="PS51387"/>
    </source>
</evidence>
<feature type="domain" description="FAD-binding PCMH-type" evidence="6">
    <location>
        <begin position="42"/>
        <end position="221"/>
    </location>
</feature>
<dbReference type="RefSeq" id="WP_013164382.1">
    <property type="nucleotide sequence ID" value="NC_014216.1"/>
</dbReference>
<dbReference type="AlphaFoldDB" id="D6Z6A3"/>
<dbReference type="KEGG" id="dak:DaAHT2_2203"/>
<dbReference type="Proteomes" id="UP000001508">
    <property type="component" value="Chromosome"/>
</dbReference>
<dbReference type="InterPro" id="IPR016169">
    <property type="entry name" value="FAD-bd_PCMH_sub2"/>
</dbReference>
<dbReference type="SUPFAM" id="SSF55103">
    <property type="entry name" value="FAD-linked oxidases, C-terminal domain"/>
    <property type="match status" value="1"/>
</dbReference>
<dbReference type="Gene3D" id="3.30.465.10">
    <property type="match status" value="1"/>
</dbReference>
<dbReference type="InterPro" id="IPR016167">
    <property type="entry name" value="FAD-bd_PCMH_sub1"/>
</dbReference>
<dbReference type="GO" id="GO:0016491">
    <property type="term" value="F:oxidoreductase activity"/>
    <property type="evidence" value="ECO:0007669"/>
    <property type="project" value="UniProtKB-KW"/>
</dbReference>
<organism evidence="7 8">
    <name type="scientific">Desulfurivibrio alkaliphilus (strain DSM 19089 / UNIQEM U267 / AHT2)</name>
    <dbReference type="NCBI Taxonomy" id="589865"/>
    <lineage>
        <taxon>Bacteria</taxon>
        <taxon>Pseudomonadati</taxon>
        <taxon>Thermodesulfobacteriota</taxon>
        <taxon>Desulfobulbia</taxon>
        <taxon>Desulfobulbales</taxon>
        <taxon>Desulfobulbaceae</taxon>
        <taxon>Desulfurivibrio</taxon>
    </lineage>
</organism>
<evidence type="ECO:0000256" key="5">
    <source>
        <dbReference type="ARBA" id="ARBA00023002"/>
    </source>
</evidence>
<dbReference type="InterPro" id="IPR016171">
    <property type="entry name" value="Vanillyl_alc_oxidase_C-sub2"/>
</dbReference>
<keyword evidence="3" id="KW-0285">Flavoprotein</keyword>